<dbReference type="AlphaFoldDB" id="A0A420RBB7"/>
<reference evidence="1 2" key="1">
    <citation type="journal article" date="2018" name="Sci. Rep.">
        <title>Characterisation of pathogen-specific regions and novel effector candidates in Fusarium oxysporum f. sp. cepae.</title>
        <authorList>
            <person name="Armitage A.D."/>
            <person name="Taylor A."/>
            <person name="Sobczyk M.K."/>
            <person name="Baxter L."/>
            <person name="Greenfield B.P."/>
            <person name="Bates H.J."/>
            <person name="Wilson F."/>
            <person name="Jackson A.C."/>
            <person name="Ott S."/>
            <person name="Harrison R.J."/>
            <person name="Clarkson J.P."/>
        </authorList>
    </citation>
    <scope>NUCLEOTIDE SEQUENCE [LARGE SCALE GENOMIC DNA]</scope>
    <source>
        <strain evidence="1 2">Fp_A8</strain>
    </source>
</reference>
<gene>
    <name evidence="1" type="ORF">BFJ72_g15384</name>
</gene>
<dbReference type="EMBL" id="MRDB01000449">
    <property type="protein sequence ID" value="RKL14298.1"/>
    <property type="molecule type" value="Genomic_DNA"/>
</dbReference>
<protein>
    <submittedName>
        <fullName evidence="1">Uncharacterized protein</fullName>
    </submittedName>
</protein>
<name>A0A420RBB7_GIBIN</name>
<organism evidence="1 2">
    <name type="scientific">Gibberella intermedia</name>
    <name type="common">Bulb rot disease fungus</name>
    <name type="synonym">Fusarium proliferatum</name>
    <dbReference type="NCBI Taxonomy" id="948311"/>
    <lineage>
        <taxon>Eukaryota</taxon>
        <taxon>Fungi</taxon>
        <taxon>Dikarya</taxon>
        <taxon>Ascomycota</taxon>
        <taxon>Pezizomycotina</taxon>
        <taxon>Sordariomycetes</taxon>
        <taxon>Hypocreomycetidae</taxon>
        <taxon>Hypocreales</taxon>
        <taxon>Nectriaceae</taxon>
        <taxon>Fusarium</taxon>
        <taxon>Fusarium fujikuroi species complex</taxon>
    </lineage>
</organism>
<feature type="non-terminal residue" evidence="1">
    <location>
        <position position="266"/>
    </location>
</feature>
<evidence type="ECO:0000313" key="2">
    <source>
        <dbReference type="Proteomes" id="UP000283569"/>
    </source>
</evidence>
<sequence length="266" mass="27976">MSSTRETKKESWSGVRGVAATMTTERNLGVRLTLGQINTDNLALATDGTLLDLASGSVANEAIGAVKPGDVVALEYAAISALVLEGGTPAAPLVADTDYTFNPATGIITFLTAKAAVVAKTYEYAAHSVVKVFESSKSEYYALFDAVNSVDGTTQRVRADVNRISFPAAESLALINDSFGEIVLNGEAKIDPVRQSDPRFGLYARDQPPSEPGSLDSEAVAGELDILAAQQQGQVDGKTVIVREYGFFEGARILPAAAPLLADLHP</sequence>
<dbReference type="Proteomes" id="UP000283569">
    <property type="component" value="Unassembled WGS sequence"/>
</dbReference>
<proteinExistence type="predicted"/>
<evidence type="ECO:0000313" key="1">
    <source>
        <dbReference type="EMBL" id="RKL14298.1"/>
    </source>
</evidence>
<accession>A0A420RBB7</accession>
<comment type="caution">
    <text evidence="1">The sequence shown here is derived from an EMBL/GenBank/DDBJ whole genome shotgun (WGS) entry which is preliminary data.</text>
</comment>